<dbReference type="Proteomes" id="UP001254488">
    <property type="component" value="Unassembled WGS sequence"/>
</dbReference>
<proteinExistence type="predicted"/>
<sequence length="258" mass="30432">MYRVQSQQVAQSISIKALRQFIKGNLLFADSDELFYSLEDSKFVYLFQFGIISFFNFSENEKQEVFKQVKPFSKGSVNEFLVEDISVAIQEKTLKVTFDEVIIPEIDEEMIRLIMLHTSQSIALDRYSEITEKLLEEASVHTKSLEKRGRLKISSIKLKRLIGKTLNIKNGIYENLYIFDSPEVTWEDEQLAKLDVDLKNTFDLKNRYRYIQDRITIVKENLELFKDIWDHKESSTLEWIIIILIFVEIIDLFVTKVF</sequence>
<dbReference type="PANTHER" id="PTHR16255">
    <property type="entry name" value="REQUIRED FOR MEIOTIC NUCLEAR DIVISION PROTEIN 1 HOMOLOG"/>
    <property type="match status" value="1"/>
</dbReference>
<dbReference type="EMBL" id="JAVRHZ010000005">
    <property type="protein sequence ID" value="MDT0556306.1"/>
    <property type="molecule type" value="Genomic_DNA"/>
</dbReference>
<dbReference type="PANTHER" id="PTHR16255:SF6">
    <property type="entry name" value="PROTEIN RETARDED ROOT GROWTH-LIKE"/>
    <property type="match status" value="1"/>
</dbReference>
<name>A0ABU2YDP2_9FLAO</name>
<feature type="domain" description="DUF155" evidence="1">
    <location>
        <begin position="44"/>
        <end position="211"/>
    </location>
</feature>
<dbReference type="InterPro" id="IPR003734">
    <property type="entry name" value="DUF155"/>
</dbReference>
<evidence type="ECO:0000313" key="2">
    <source>
        <dbReference type="EMBL" id="MDT0556306.1"/>
    </source>
</evidence>
<protein>
    <submittedName>
        <fullName evidence="2">RMD1 family protein</fullName>
    </submittedName>
</protein>
<dbReference type="RefSeq" id="WP_311333258.1">
    <property type="nucleotide sequence ID" value="NZ_JAVRHZ010000005.1"/>
</dbReference>
<gene>
    <name evidence="2" type="ORF">RM538_09840</name>
</gene>
<dbReference type="Pfam" id="PF02582">
    <property type="entry name" value="DUF155"/>
    <property type="match status" value="1"/>
</dbReference>
<accession>A0ABU2YDP2</accession>
<organism evidence="2 3">
    <name type="scientific">Patiriisocius hiemis</name>
    <dbReference type="NCBI Taxonomy" id="3075604"/>
    <lineage>
        <taxon>Bacteria</taxon>
        <taxon>Pseudomonadati</taxon>
        <taxon>Bacteroidota</taxon>
        <taxon>Flavobacteriia</taxon>
        <taxon>Flavobacteriales</taxon>
        <taxon>Flavobacteriaceae</taxon>
        <taxon>Patiriisocius</taxon>
    </lineage>
</organism>
<evidence type="ECO:0000259" key="1">
    <source>
        <dbReference type="Pfam" id="PF02582"/>
    </source>
</evidence>
<keyword evidence="3" id="KW-1185">Reference proteome</keyword>
<comment type="caution">
    <text evidence="2">The sequence shown here is derived from an EMBL/GenBank/DDBJ whole genome shotgun (WGS) entry which is preliminary data.</text>
</comment>
<evidence type="ECO:0000313" key="3">
    <source>
        <dbReference type="Proteomes" id="UP001254488"/>
    </source>
</evidence>
<dbReference type="InterPro" id="IPR051624">
    <property type="entry name" value="RMD1/Sad1-interacting"/>
</dbReference>
<reference evidence="2 3" key="1">
    <citation type="submission" date="2023-09" db="EMBL/GenBank/DDBJ databases">
        <authorList>
            <person name="Rey-Velasco X."/>
        </authorList>
    </citation>
    <scope>NUCLEOTIDE SEQUENCE [LARGE SCALE GENOMIC DNA]</scope>
    <source>
        <strain evidence="2 3">W242</strain>
    </source>
</reference>